<organism evidence="1 2">
    <name type="scientific">Neophaeococcomyces mojaviensis</name>
    <dbReference type="NCBI Taxonomy" id="3383035"/>
    <lineage>
        <taxon>Eukaryota</taxon>
        <taxon>Fungi</taxon>
        <taxon>Dikarya</taxon>
        <taxon>Ascomycota</taxon>
        <taxon>Pezizomycotina</taxon>
        <taxon>Eurotiomycetes</taxon>
        <taxon>Chaetothyriomycetidae</taxon>
        <taxon>Chaetothyriales</taxon>
        <taxon>Chaetothyriales incertae sedis</taxon>
        <taxon>Neophaeococcomyces</taxon>
    </lineage>
</organism>
<evidence type="ECO:0000313" key="2">
    <source>
        <dbReference type="Proteomes" id="UP001172386"/>
    </source>
</evidence>
<gene>
    <name evidence="1" type="ORF">H2198_007645</name>
</gene>
<keyword evidence="2" id="KW-1185">Reference proteome</keyword>
<comment type="caution">
    <text evidence="1">The sequence shown here is derived from an EMBL/GenBank/DDBJ whole genome shotgun (WGS) entry which is preliminary data.</text>
</comment>
<evidence type="ECO:0000313" key="1">
    <source>
        <dbReference type="EMBL" id="KAJ9653134.1"/>
    </source>
</evidence>
<dbReference type="EMBL" id="JAPDRQ010000165">
    <property type="protein sequence ID" value="KAJ9653134.1"/>
    <property type="molecule type" value="Genomic_DNA"/>
</dbReference>
<sequence length="410" mass="45687">MASSSPSSSTTTPLSDSNWPDRDHAIPFRHMIALKPHSSTSTSSSTVFTSLSAGYPPTPTPRTYGGHVFAQAGWAAAHTVPFGMHLHSITGYFLELGDTRYAFRYVVRKVRTGGIYALRYVEVYQDAGEATKGANGKGVLCFASMVGFKRDEAGKHKPDSKGRTQRRAFEHQELPKDWLEKEYGVVLAKKKRFEEWPVCQGMDGLWSDDMSVREWKQRGDAFPGLEMRKVDMRGYNPDKVPMGGVVSGDDGSAAKKWRLLVLYRLVDDREDGTGEAAKQKKTGADDVINLHACAHLYASDRNSLFLAQRALGFQNVRGQMGSLSHTVNFHGYAKEWLMVDEQTGRPKEYIQESWISNSGADRVTHNSRLWDKQTGKIIASTVQDGMMRMPTGNTQKIVDGDAIVRREAKL</sequence>
<proteinExistence type="predicted"/>
<reference evidence="1" key="1">
    <citation type="submission" date="2022-10" db="EMBL/GenBank/DDBJ databases">
        <title>Culturing micro-colonial fungi from biological soil crusts in the Mojave desert and describing Neophaeococcomyces mojavensis, and introducing the new genera and species Taxawa tesnikishii.</title>
        <authorList>
            <person name="Kurbessoian T."/>
            <person name="Stajich J.E."/>
        </authorList>
    </citation>
    <scope>NUCLEOTIDE SEQUENCE</scope>
    <source>
        <strain evidence="1">JES_112</strain>
    </source>
</reference>
<name>A0ACC2ZZD9_9EURO</name>
<protein>
    <submittedName>
        <fullName evidence="1">Uncharacterized protein</fullName>
    </submittedName>
</protein>
<dbReference type="Proteomes" id="UP001172386">
    <property type="component" value="Unassembled WGS sequence"/>
</dbReference>
<accession>A0ACC2ZZD9</accession>